<name>A0ABV8VP98_9NOCA</name>
<proteinExistence type="predicted"/>
<dbReference type="RefSeq" id="WP_378565792.1">
    <property type="nucleotide sequence ID" value="NZ_JBHSDL010000025.1"/>
</dbReference>
<accession>A0ABV8VP98</accession>
<comment type="caution">
    <text evidence="1">The sequence shown here is derived from an EMBL/GenBank/DDBJ whole genome shotgun (WGS) entry which is preliminary data.</text>
</comment>
<keyword evidence="2" id="KW-1185">Reference proteome</keyword>
<organism evidence="1 2">
    <name type="scientific">Nocardia halotolerans</name>
    <dbReference type="NCBI Taxonomy" id="1755878"/>
    <lineage>
        <taxon>Bacteria</taxon>
        <taxon>Bacillati</taxon>
        <taxon>Actinomycetota</taxon>
        <taxon>Actinomycetes</taxon>
        <taxon>Mycobacteriales</taxon>
        <taxon>Nocardiaceae</taxon>
        <taxon>Nocardia</taxon>
    </lineage>
</organism>
<evidence type="ECO:0000313" key="2">
    <source>
        <dbReference type="Proteomes" id="UP001595844"/>
    </source>
</evidence>
<sequence>MTVTLPATNFTEPEFVADTFAPAGEMVVEPAAWAGPIPKVTAAAAQLTEARAARAKNLLSNIAYS</sequence>
<protein>
    <submittedName>
        <fullName evidence="1">Uncharacterized protein</fullName>
    </submittedName>
</protein>
<reference evidence="2" key="1">
    <citation type="journal article" date="2019" name="Int. J. Syst. Evol. Microbiol.">
        <title>The Global Catalogue of Microorganisms (GCM) 10K type strain sequencing project: providing services to taxonomists for standard genome sequencing and annotation.</title>
        <authorList>
            <consortium name="The Broad Institute Genomics Platform"/>
            <consortium name="The Broad Institute Genome Sequencing Center for Infectious Disease"/>
            <person name="Wu L."/>
            <person name="Ma J."/>
        </authorList>
    </citation>
    <scope>NUCLEOTIDE SEQUENCE [LARGE SCALE GENOMIC DNA]</scope>
    <source>
        <strain evidence="2">IBRC-M 10490</strain>
    </source>
</reference>
<evidence type="ECO:0000313" key="1">
    <source>
        <dbReference type="EMBL" id="MFC4376660.1"/>
    </source>
</evidence>
<dbReference type="EMBL" id="JBHSDL010000025">
    <property type="protein sequence ID" value="MFC4376660.1"/>
    <property type="molecule type" value="Genomic_DNA"/>
</dbReference>
<dbReference type="Proteomes" id="UP001595844">
    <property type="component" value="Unassembled WGS sequence"/>
</dbReference>
<gene>
    <name evidence="1" type="ORF">ACFO5K_21420</name>
</gene>